<dbReference type="AlphaFoldDB" id="A0ABD3BBW5"/>
<dbReference type="Proteomes" id="UP001632038">
    <property type="component" value="Unassembled WGS sequence"/>
</dbReference>
<evidence type="ECO:0000256" key="1">
    <source>
        <dbReference type="ARBA" id="ARBA00004406"/>
    </source>
</evidence>
<evidence type="ECO:0000256" key="7">
    <source>
        <dbReference type="ARBA" id="ARBA00023006"/>
    </source>
</evidence>
<dbReference type="GO" id="GO:0034045">
    <property type="term" value="C:phagophore assembly site membrane"/>
    <property type="evidence" value="ECO:0007669"/>
    <property type="project" value="UniProtKB-SubCell"/>
</dbReference>
<comment type="subcellular location">
    <subcellularLocation>
        <location evidence="1">Endoplasmic reticulum membrane</location>
        <topology evidence="1">Peripheral membrane protein</topology>
    </subcellularLocation>
    <subcellularLocation>
        <location evidence="2">Preautophagosomal structure membrane</location>
        <topology evidence="2">Peripheral membrane protein</topology>
    </subcellularLocation>
</comment>
<keyword evidence="5" id="KW-0813">Transport</keyword>
<organism evidence="12 13">
    <name type="scientific">Castilleja foliolosa</name>
    <dbReference type="NCBI Taxonomy" id="1961234"/>
    <lineage>
        <taxon>Eukaryota</taxon>
        <taxon>Viridiplantae</taxon>
        <taxon>Streptophyta</taxon>
        <taxon>Embryophyta</taxon>
        <taxon>Tracheophyta</taxon>
        <taxon>Spermatophyta</taxon>
        <taxon>Magnoliopsida</taxon>
        <taxon>eudicotyledons</taxon>
        <taxon>Gunneridae</taxon>
        <taxon>Pentapetalae</taxon>
        <taxon>asterids</taxon>
        <taxon>lamiids</taxon>
        <taxon>Lamiales</taxon>
        <taxon>Orobanchaceae</taxon>
        <taxon>Pedicularideae</taxon>
        <taxon>Castillejinae</taxon>
        <taxon>Castilleja</taxon>
    </lineage>
</organism>
<dbReference type="InterPro" id="IPR026849">
    <property type="entry name" value="ATG2"/>
</dbReference>
<evidence type="ECO:0000256" key="6">
    <source>
        <dbReference type="ARBA" id="ARBA00022824"/>
    </source>
</evidence>
<comment type="catalytic activity">
    <reaction evidence="10">
        <text>a 1,2-diacyl-sn-glycero-3-phospho-L-serine(in) = a 1,2-diacyl-sn-glycero-3-phospho-L-serine(out)</text>
        <dbReference type="Rhea" id="RHEA:38663"/>
        <dbReference type="ChEBI" id="CHEBI:57262"/>
    </reaction>
</comment>
<dbReference type="PANTHER" id="PTHR13190">
    <property type="entry name" value="AUTOPHAGY-RELATED 2, ISOFORM A"/>
    <property type="match status" value="1"/>
</dbReference>
<accession>A0ABD3BBW5</accession>
<evidence type="ECO:0000256" key="3">
    <source>
        <dbReference type="ARBA" id="ARBA00009714"/>
    </source>
</evidence>
<evidence type="ECO:0000313" key="13">
    <source>
        <dbReference type="Proteomes" id="UP001632038"/>
    </source>
</evidence>
<protein>
    <recommendedName>
        <fullName evidence="4">Autophagy-related protein 2</fullName>
    </recommendedName>
</protein>
<evidence type="ECO:0000256" key="4">
    <source>
        <dbReference type="ARBA" id="ARBA00018070"/>
    </source>
</evidence>
<evidence type="ECO:0000256" key="5">
    <source>
        <dbReference type="ARBA" id="ARBA00022448"/>
    </source>
</evidence>
<gene>
    <name evidence="12" type="ORF">CASFOL_042409</name>
</gene>
<evidence type="ECO:0000256" key="9">
    <source>
        <dbReference type="ARBA" id="ARBA00023136"/>
    </source>
</evidence>
<proteinExistence type="inferred from homology"/>
<dbReference type="PANTHER" id="PTHR13190:SF1">
    <property type="entry name" value="AUTOPHAGY-RELATED 2, ISOFORM A"/>
    <property type="match status" value="1"/>
</dbReference>
<dbReference type="GO" id="GO:0006914">
    <property type="term" value="P:autophagy"/>
    <property type="evidence" value="ECO:0007669"/>
    <property type="project" value="UniProtKB-KW"/>
</dbReference>
<keyword evidence="13" id="KW-1185">Reference proteome</keyword>
<keyword evidence="7" id="KW-0072">Autophagy</keyword>
<dbReference type="GO" id="GO:0005789">
    <property type="term" value="C:endoplasmic reticulum membrane"/>
    <property type="evidence" value="ECO:0007669"/>
    <property type="project" value="UniProtKB-SubCell"/>
</dbReference>
<evidence type="ECO:0000256" key="2">
    <source>
        <dbReference type="ARBA" id="ARBA00004623"/>
    </source>
</evidence>
<comment type="caution">
    <text evidence="12">The sequence shown here is derived from an EMBL/GenBank/DDBJ whole genome shotgun (WGS) entry which is preliminary data.</text>
</comment>
<evidence type="ECO:0000256" key="8">
    <source>
        <dbReference type="ARBA" id="ARBA00023055"/>
    </source>
</evidence>
<comment type="catalytic activity">
    <reaction evidence="11">
        <text>a 1,2-diacyl-sn-glycero-3-phosphoethanolamine(in) = a 1,2-diacyl-sn-glycero-3-phosphoethanolamine(out)</text>
        <dbReference type="Rhea" id="RHEA:38895"/>
        <dbReference type="ChEBI" id="CHEBI:64612"/>
    </reaction>
</comment>
<name>A0ABD3BBW5_9LAMI</name>
<evidence type="ECO:0000313" key="12">
    <source>
        <dbReference type="EMBL" id="KAL3614335.1"/>
    </source>
</evidence>
<keyword evidence="8" id="KW-0445">Lipid transport</keyword>
<sequence length="394" mass="43463">MFTIQLIDLALNVDSLNEKRRVCWFAYGNYALEGWWLSVEVDELEIVLAPSKNGNSSSSHGFRRQDNDTLNSGVANSSVDVHEGVKTIAKMVKWLLTRYHVKIKKLIVAFDPLLEEENKKGLDRILVLRISEAECGTHISEVASSSSLTKDHSFLGLSRLTNFIIFQGAVVKLLHVDGIAETTSGDCCSSGNMTTVISGENGGFSGNLKLSLPWKNGSLDIREIEDSAHHEPSNGFSAPSSCMRPSDNSFVTNSCLMEKEPVHSLLSVSHLISDWVSKSSEDRNEEPDFGASVDQFFECFDELRSSQSALGNSGMWNWTCSVCSAITAASNLASGSLHISSEQQHVETNFNASIEKVSLQLYLTDEDQKKSPEMTNDKANFDSVCLFVVREKLM</sequence>
<keyword evidence="6" id="KW-0256">Endoplasmic reticulum</keyword>
<evidence type="ECO:0000256" key="10">
    <source>
        <dbReference type="ARBA" id="ARBA00024479"/>
    </source>
</evidence>
<reference evidence="13" key="1">
    <citation type="journal article" date="2024" name="IScience">
        <title>Strigolactones Initiate the Formation of Haustorium-like Structures in Castilleja.</title>
        <authorList>
            <person name="Buerger M."/>
            <person name="Peterson D."/>
            <person name="Chory J."/>
        </authorList>
    </citation>
    <scope>NUCLEOTIDE SEQUENCE [LARGE SCALE GENOMIC DNA]</scope>
</reference>
<keyword evidence="9" id="KW-0472">Membrane</keyword>
<evidence type="ECO:0000256" key="11">
    <source>
        <dbReference type="ARBA" id="ARBA00024615"/>
    </source>
</evidence>
<comment type="similarity">
    <text evidence="3">Belongs to the ATG2 family.</text>
</comment>
<dbReference type="GO" id="GO:0006869">
    <property type="term" value="P:lipid transport"/>
    <property type="evidence" value="ECO:0007669"/>
    <property type="project" value="UniProtKB-KW"/>
</dbReference>
<dbReference type="EMBL" id="JAVIJP010000107">
    <property type="protein sequence ID" value="KAL3614335.1"/>
    <property type="molecule type" value="Genomic_DNA"/>
</dbReference>